<keyword evidence="9" id="KW-0808">Transferase</keyword>
<feature type="domain" description="Ig-like" evidence="26">
    <location>
        <begin position="377"/>
        <end position="460"/>
    </location>
</feature>
<feature type="domain" description="Ig-like" evidence="26">
    <location>
        <begin position="3730"/>
        <end position="3814"/>
    </location>
</feature>
<dbReference type="Gene3D" id="2.60.40.10">
    <property type="entry name" value="Immunoglobulins"/>
    <property type="match status" value="75"/>
</dbReference>
<feature type="domain" description="Ig-like" evidence="26">
    <location>
        <begin position="2575"/>
        <end position="2653"/>
    </location>
</feature>
<dbReference type="Gene3D" id="2.30.30.40">
    <property type="entry name" value="SH3 Domains"/>
    <property type="match status" value="1"/>
</dbReference>
<protein>
    <recommendedName>
        <fullName evidence="5">non-specific serine/threonine protein kinase</fullName>
        <ecNumber evidence="5">2.7.11.1</ecNumber>
    </recommendedName>
</protein>
<feature type="domain" description="Ig-like" evidence="26">
    <location>
        <begin position="5869"/>
        <end position="5954"/>
    </location>
</feature>
<feature type="domain" description="Ig-like" evidence="26">
    <location>
        <begin position="7674"/>
        <end position="7764"/>
    </location>
</feature>
<dbReference type="EC" id="2.7.11.1" evidence="5"/>
<dbReference type="SMART" id="SM00325">
    <property type="entry name" value="RhoGEF"/>
    <property type="match status" value="1"/>
</dbReference>
<dbReference type="FunFam" id="2.60.40.10:FF:000032">
    <property type="entry name" value="palladin isoform X1"/>
    <property type="match status" value="2"/>
</dbReference>
<feature type="domain" description="Ig-like" evidence="26">
    <location>
        <begin position="1113"/>
        <end position="1199"/>
    </location>
</feature>
<keyword evidence="15" id="KW-0460">Magnesium</keyword>
<dbReference type="GO" id="GO:0005634">
    <property type="term" value="C:nucleus"/>
    <property type="evidence" value="ECO:0007669"/>
    <property type="project" value="UniProtKB-SubCell"/>
</dbReference>
<keyword evidence="18" id="KW-0539">Nucleus</keyword>
<dbReference type="PROSITE" id="PS50853">
    <property type="entry name" value="FN3"/>
    <property type="match status" value="2"/>
</dbReference>
<feature type="domain" description="Ig-like" evidence="26">
    <location>
        <begin position="5333"/>
        <end position="5416"/>
    </location>
</feature>
<feature type="compositionally biased region" description="Low complexity" evidence="23">
    <location>
        <begin position="7239"/>
        <end position="7248"/>
    </location>
</feature>
<feature type="domain" description="Ig-like" evidence="26">
    <location>
        <begin position="1021"/>
        <end position="1107"/>
    </location>
</feature>
<feature type="domain" description="Ig-like" evidence="26">
    <location>
        <begin position="1295"/>
        <end position="1383"/>
    </location>
</feature>
<dbReference type="InterPro" id="IPR013106">
    <property type="entry name" value="Ig_V-set"/>
</dbReference>
<feature type="domain" description="Ig-like" evidence="26">
    <location>
        <begin position="10"/>
        <end position="98"/>
    </location>
</feature>
<evidence type="ECO:0000256" key="8">
    <source>
        <dbReference type="ARBA" id="ARBA00022553"/>
    </source>
</evidence>
<dbReference type="SMART" id="SM00015">
    <property type="entry name" value="IQ"/>
    <property type="match status" value="1"/>
</dbReference>
<keyword evidence="6" id="KW-0963">Cytoplasm</keyword>
<dbReference type="InterPro" id="IPR036179">
    <property type="entry name" value="Ig-like_dom_sf"/>
</dbReference>
<feature type="domain" description="Ig-like" evidence="26">
    <location>
        <begin position="3281"/>
        <end position="3367"/>
    </location>
</feature>
<evidence type="ECO:0000256" key="20">
    <source>
        <dbReference type="ARBA" id="ARBA00047899"/>
    </source>
</evidence>
<evidence type="ECO:0000256" key="9">
    <source>
        <dbReference type="ARBA" id="ARBA00022679"/>
    </source>
</evidence>
<feature type="domain" description="Ig-like" evidence="26">
    <location>
        <begin position="1203"/>
        <end position="1281"/>
    </location>
</feature>
<feature type="domain" description="DH" evidence="25">
    <location>
        <begin position="7352"/>
        <end position="7537"/>
    </location>
</feature>
<dbReference type="FunFam" id="2.60.40.10:FF:000773">
    <property type="entry name" value="obscurin isoform X4"/>
    <property type="match status" value="1"/>
</dbReference>
<dbReference type="CTD" id="84033"/>
<dbReference type="InterPro" id="IPR007110">
    <property type="entry name" value="Ig-like_dom"/>
</dbReference>
<dbReference type="FunFam" id="1.20.900.10:FF:000027">
    <property type="entry name" value="Obscurin, cytoskeletal calmodulin and titin-interacting RhoGEF"/>
    <property type="match status" value="1"/>
</dbReference>
<keyword evidence="14" id="KW-0067">ATP-binding</keyword>
<feature type="domain" description="Ig-like" evidence="26">
    <location>
        <begin position="3551"/>
        <end position="3636"/>
    </location>
</feature>
<dbReference type="RefSeq" id="XP_031759574.1">
    <property type="nucleotide sequence ID" value="XM_031903714.1"/>
</dbReference>
<evidence type="ECO:0000256" key="3">
    <source>
        <dbReference type="ARBA" id="ARBA00004496"/>
    </source>
</evidence>
<dbReference type="FunFam" id="2.60.40.10:FF:000866">
    <property type="entry name" value="Obscurin, cytoskeletal calmodulin and titin-interacting RhoGEF"/>
    <property type="match status" value="1"/>
</dbReference>
<dbReference type="SMART" id="SM00406">
    <property type="entry name" value="IGv"/>
    <property type="match status" value="27"/>
</dbReference>
<feature type="coiled-coil region" evidence="22">
    <location>
        <begin position="7346"/>
        <end position="7377"/>
    </location>
</feature>
<gene>
    <name evidence="29 30" type="primary">obscn</name>
</gene>
<evidence type="ECO:0000256" key="11">
    <source>
        <dbReference type="ARBA" id="ARBA00022737"/>
    </source>
</evidence>
<evidence type="ECO:0000256" key="10">
    <source>
        <dbReference type="ARBA" id="ARBA00022723"/>
    </source>
</evidence>
<dbReference type="FunFam" id="2.60.40.10:FF:000148">
    <property type="entry name" value="titin isoform X1"/>
    <property type="match status" value="2"/>
</dbReference>
<evidence type="ECO:0000256" key="16">
    <source>
        <dbReference type="ARBA" id="ARBA00022860"/>
    </source>
</evidence>
<dbReference type="SMART" id="SM00060">
    <property type="entry name" value="FN3"/>
    <property type="match status" value="2"/>
</dbReference>
<feature type="domain" description="Ig-like" evidence="26">
    <location>
        <begin position="4175"/>
        <end position="4259"/>
    </location>
</feature>
<dbReference type="GO" id="GO:0005524">
    <property type="term" value="F:ATP binding"/>
    <property type="evidence" value="ECO:0007669"/>
    <property type="project" value="UniProtKB-KW"/>
</dbReference>
<feature type="domain" description="Ig-like" evidence="26">
    <location>
        <begin position="3015"/>
        <end position="3099"/>
    </location>
</feature>
<dbReference type="FunFam" id="2.60.40.10:FF:001084">
    <property type="entry name" value="obscurin-like isoform X3"/>
    <property type="match status" value="1"/>
</dbReference>
<feature type="domain" description="PH" evidence="24">
    <location>
        <begin position="7555"/>
        <end position="7664"/>
    </location>
</feature>
<dbReference type="SUPFAM" id="SSF50044">
    <property type="entry name" value="SH3-domain"/>
    <property type="match status" value="1"/>
</dbReference>
<evidence type="ECO:0000256" key="15">
    <source>
        <dbReference type="ARBA" id="ARBA00022842"/>
    </source>
</evidence>
<dbReference type="SMART" id="SM00408">
    <property type="entry name" value="IGc2"/>
    <property type="match status" value="65"/>
</dbReference>
<dbReference type="InterPro" id="IPR011993">
    <property type="entry name" value="PH-like_dom_sf"/>
</dbReference>
<dbReference type="GO" id="GO:0003007">
    <property type="term" value="P:heart morphogenesis"/>
    <property type="evidence" value="ECO:0007669"/>
    <property type="project" value="UniProtKB-ARBA"/>
</dbReference>
<dbReference type="Proteomes" id="UP000008143">
    <property type="component" value="Chromosome 6"/>
</dbReference>
<dbReference type="FunFam" id="2.60.40.10:FF:000214">
    <property type="entry name" value="titin isoform X1"/>
    <property type="match status" value="12"/>
</dbReference>
<keyword evidence="8" id="KW-0597">Phosphoprotein</keyword>
<dbReference type="InterPro" id="IPR036116">
    <property type="entry name" value="FN3_sf"/>
</dbReference>
<dbReference type="PROSITE" id="PS50096">
    <property type="entry name" value="IQ"/>
    <property type="match status" value="1"/>
</dbReference>
<feature type="domain" description="Ig-like" evidence="26">
    <location>
        <begin position="4887"/>
        <end position="4959"/>
    </location>
</feature>
<feature type="domain" description="Ig-like" evidence="26">
    <location>
        <begin position="5065"/>
        <end position="5149"/>
    </location>
</feature>
<dbReference type="Pfam" id="PF07679">
    <property type="entry name" value="I-set"/>
    <property type="match status" value="70"/>
</dbReference>
<feature type="domain" description="Ig-like" evidence="26">
    <location>
        <begin position="837"/>
        <end position="923"/>
    </location>
</feature>
<comment type="catalytic activity">
    <reaction evidence="20">
        <text>L-threonyl-[protein] + ATP = O-phospho-L-threonyl-[protein] + ADP + H(+)</text>
        <dbReference type="Rhea" id="RHEA:46608"/>
        <dbReference type="Rhea" id="RHEA-COMP:11060"/>
        <dbReference type="Rhea" id="RHEA-COMP:11605"/>
        <dbReference type="ChEBI" id="CHEBI:15378"/>
        <dbReference type="ChEBI" id="CHEBI:30013"/>
        <dbReference type="ChEBI" id="CHEBI:30616"/>
        <dbReference type="ChEBI" id="CHEBI:61977"/>
        <dbReference type="ChEBI" id="CHEBI:456216"/>
        <dbReference type="EC" id="2.7.11.1"/>
    </reaction>
</comment>
<evidence type="ECO:0000256" key="23">
    <source>
        <dbReference type="SAM" id="MobiDB-lite"/>
    </source>
</evidence>
<dbReference type="InterPro" id="IPR036028">
    <property type="entry name" value="SH3-like_dom_sf"/>
</dbReference>
<feature type="compositionally biased region" description="Basic and acidic residues" evidence="23">
    <location>
        <begin position="6398"/>
        <end position="6412"/>
    </location>
</feature>
<evidence type="ECO:0000259" key="27">
    <source>
        <dbReference type="PROSITE" id="PS50853"/>
    </source>
</evidence>
<dbReference type="GO" id="GO:0055013">
    <property type="term" value="P:cardiac muscle cell development"/>
    <property type="evidence" value="ECO:0007669"/>
    <property type="project" value="UniProtKB-ARBA"/>
</dbReference>
<dbReference type="InterPro" id="IPR003598">
    <property type="entry name" value="Ig_sub2"/>
</dbReference>
<feature type="domain" description="Ig-like" evidence="26">
    <location>
        <begin position="2123"/>
        <end position="2207"/>
    </location>
</feature>
<feature type="domain" description="Ig-like" evidence="26">
    <location>
        <begin position="278"/>
        <end position="368"/>
    </location>
</feature>
<dbReference type="PROSITE" id="PS50835">
    <property type="entry name" value="IG_LIKE"/>
    <property type="match status" value="60"/>
</dbReference>
<keyword evidence="11" id="KW-0677">Repeat</keyword>
<feature type="domain" description="Ig-like" evidence="26">
    <location>
        <begin position="3640"/>
        <end position="3725"/>
    </location>
</feature>
<dbReference type="InterPro" id="IPR052385">
    <property type="entry name" value="Obscurin/Obscurin-like_Reg"/>
</dbReference>
<feature type="domain" description="Ig-like" evidence="26">
    <location>
        <begin position="4531"/>
        <end position="4615"/>
    </location>
</feature>
<sequence>MDYSSFSGVPRFLTRPKAFMMSVGKDSTLSCQIMGNPNPAVTWEKDKLPIKSEGRFKMIEDGNLYRLTIYDLRFEDSGQYICRAINTIGEAFAAVTIKVGDEKEGTVAECSPFFILKPITSKINLGEDATFQCRVQGYPTPTVKWEKDGKALGKSFDSNRIRIIDSGECSSLKIHCIRFSDSGTYLCRAENPIGQATASASLLIDSFSNSTTALEPTYAKTTSLLSHLQKRREEMRKSDTSIIGTVDSNASSYGASDPLSSLGFSLSLDYERAASLTPKMSRDGTFGVLTRTCTVTEGKHAKMSCYVTGEPKPEIVWKKDGDIIAEGRRHVIYEDEQENFVLKILFCKQIDNGLYTCTASNLAGQTYSSVLVIVNEPRIPFRTKLRDLEVREKESATFQCEVPSVITESSWYKEETQIQQSSKYNIEEEGMVRKLTIQNVTADDDAVYICEMKEGSRTIAELSVQGNIIKKLPRRTAVPITDTAMFCVELENECQKFKWLNNGEEIKPGGRISITSFGKQHTMTIRECQNSDAGEISFIADECRTSTKFTVTCLRKPPSNAPTNPMVKDKTETSATLVWSPPPMDRPVPIDGYIVERKKLGATTWLRCHETTNVPVPEFTMNNVLDEGSYQFRVSAVNSYGQSPYLEFPGTLHLEPVPSVKTPLRPAEVTLGGEATFTIDLSTVSSGVWLINGKIIQNSERYSIRRMKNTHTLIIQNVTQADHETEVKFTSNGIESSSKLRVKALPQFTNSKKVNDVKVVAGEQAEFISETSEENVKVLWYKDNKEIRHSKKFLVEVKGKQHKLLVTAVKKEDEGTYSCKTGNDSVVFTLKVTEHEPVFSNQEKVQKEVQATLTESATLSCEVSQAKTEVKWYKDGKLITSSKRVKVESEGRSRRLVVEQLEKKDAGEYSCEAAGEKISFRIKVIEPEPAFSNIDKVQKEVQATLTESATLSCEVSQAKTEVKWYKEGKLITSSKKMRVESEGKSRRLVVEKTEKQDAGGYTCETAGQKISFKINVKEHEPAFINTDKIQKEVQATLNESATMSCEVSQAKTEVKWYKEGKQITSSKRVRVESEGKSRRLVVEKVEKQDGGEYSCEAAGQKIHFKVSVKEPEPTFANQDKVQKEVQATLTESATLSCEVSQAKTEVKWYKEGKLITSSKKMRVESEGKSRRLVVEKVEKQDAGEYSCEAAGQKISFKINIKEPEAVFANQEKVQKEVHATLTESATLSCEVSQAKTEVKWYKDGKLITSSKRVKMESEGKSRRLVVEKVDKQDAGEYSCEAAGQKINFKIHVKEPEAVFTNLEKVQKEVHATLTESATLSCEVSQAKTEVKWYKDGKLITSSKKMKVVSEGKSCQLVVEQLEKKDAGEYSCEAAGQKISFKIHVKDPEPAFTNTDKVQKEVQATLNESATLSCEVSQAKTEVKWYKEGKLITSSKKMRVESEGKSRRLVVEKVEKQDGGGYTCEAAGQKINFKINVKEPEPAFTNIDKVQKEVQATLTESATLSCEVSQAKTEVKWYKEGKLITSSKKMRVESEGKSRRLVVEKVEKQDAGEYSCEAAGQKINFKINTKEPEPAFTNIEKVQKEVQVTLNESATLSCEVSQAKTEVKWYKEGKLITSSKRVRVESEGKSRHLVVEKVEKQDAGEYSCEAAGQKISFKINTKEPEPVFANQEKVQKEVQATITESATLSCEVSQAKTEVKWYKDGKLITSSKRVRVESEGKSRRLVVEKVEKQDAGEYSCEAAGQKISFKINTKEPEPVFANQEKVQKEVQATITESATLSCEVSQAKTEVKWYKDGKLITSSKRVRVESEGKSRRLVVEKVEKQDAGEYSCEAAGQKISFKINTKEPEPVFSNKEKVQKEIQATITETATLSCEVYQAKTEVKWYKDGKLISSGKRVRVESEGKSRCLVVEKVEKQDAGEYSCEAAGQKISFKINTKEPEPVFANQEKVQKEVQATLTESASLSSEVSQAKTEVKWYKDGKLITSSKRVRVESEGKSRRLVVEKVEKQDAGEYSCEAAGQKINFKINTVEPQARFLKPSKQEPILVQEDEDIILKTSVQPENTEVKWFKDGKELMATKKYQISSEGATRTLVVKLAESKDSASYSCTTNSDKQEFKVQVKEIPQKFQKKLEAVTGEIGSNITLTCELSQAKGDVIWRRNGKEIKAGKHFQMRSDEAKHILTISGLKVDDEGEYSCESRDDKTVAQLTTKAPRVVKFTGELGNVVVEEGGEATLKCVLSLDDAEVTWYRNGVKIESNKKYTINKKGTNHSLTIKELILQDAGEIMAESEGIQTKASLKVREKPTTFKKKLENTTVEERQTVRFEVELSKATNEVKWMRNSIVLQPSENIEIQSEGTKQILILKNVMYTDRGLYGCETLDDKTQAKLNVEMRQVKVAKGLKDVEVHEKESATFELELSHEDVEGYWMKDGIKLKPSDTCKMTVKGKKHSLTLSSLKMDDSGPVAFKSEGLQSTAKLTVKEPPVKITLPLKDIKAPEKEKVTFECEVSRPNAEVKWFKDGSVLKPSKKVAIISQAKKRSVTIHKCEHEDQGTYVCDAGDDKTSANLTVHARDIQIIKPLVDVEVVEKEGASFMCQISHDEVQTQWYKNGVKLKAGDNVKMRQEGRTCSLVFKSVQAEDAAEIKFVAETAESRAQLKIKELPVKIVKPLRDKIAIEKHRAFLECQVSRASAEVTWYKKNKQIAPGDKYEIVSQGVYRKLIINEAEFEDEDTYTCDAGDDKTSAKLLIEEQSINIVKELEDVVVTQPEPATFECVTSIVSVKPPKWMLGGEVLSDGKGITIEQDGTIHRLTLRKTSPEMSGTLQFHIGKSKSSANLLVKEIPVQVTYRIEDKTANERQTVILSCEFKPPPKFVEWFKDKSQVEPSERFKLKLERNVAELKILQVTPEDSGTYTCKAGDAETSGKLNVHARDVKVLKPLKDVEVDEESCAGFSCELSHDDEEVEWFLNNTLLYSNNFNDIQKIGATHTLTLKQVAPEDSGTVSVKTKKLSFSAQLKVKEKPAVFMKSLDDAVGEERGMVTLECEVSKAKVKPVWKKDNQVLPNGDKYQQMQAGKTVCLIIHDLNKSDAGLYVCDIGTDTAKSKISVQELNIGITKRLKSCEAKEGESCTFECILSHESIDECSWTVNGQSVEGDKRFNVSNKGRKYVLSIKEVRARDAGEVVFTARNLNSKASLTIKEKPAEITKPLEDKTVPVGEDIVLRCELSKEDTNVKWSKDGKVLKKSQKYEFFQEGTETKMTIHEVTAKDSGEYTCETSISKTKANVQIKEKLNSFTKEMSDVKIEEGESAVFSCETEKVAPSVSWRKGITEIKPSEKYEISQKGIALSLQVNDLEKSDSDIYICDIRDAQTKANLTVKGHKVLIVEDLEDIEVYEGESATFKCRISPAHYRNVQWSLDKTPLHTNDVNEIQAHPDGYHTLSLKQLSLKDCGVVTFEAGNQKSSVNLVVKEKPCIITKALSDCEVTEGENVTLHCKTSKANGSVKWYKDGKVLRPSSKFQIDRSGCEASLVICNAMGIDSGTYVCEFGTSKTSAVVAVKAPQAYFKRELQSAEAVEGETATLWCELSNPNAEVEWSKDGNVLKASKKHEMRVKDHRVELLIHHLVEEDAGTYICATGDRKSSATLTVKAEQVLFKRGLRNEKAKEGGSVKLHCELSKASGSVRWMKGSQVLENGDKYNMKLLGAVAELFILNAKPEDSGDYTCDTGDQKSTAHVTVTALPVRFKQDLKDAEVEEGSSVTLSCEVTKPDAPVTWKKGVTTLQANEKYEFRQKECLVDLTIHKVGPEDSGTYTCDTGDQQTSARVKVKELPALFKEGLKPQQVSEGECAALRCELTKANVSVEWKKDHRMIKQSKKYKIRQEGAVSELVIRDLVLEDSGDYSCVCGEQKTTAAVTVAASPPRFSEELKDEKATEGQQATLHCELTKPGAVLEWKKGQSSLKPGGKYSMRQEGFSAELLISNLEESDSGDYTCECGNQQTTATLTVNALPVFFKKNLRDAVATEEETVTLHCELSKPTTNVEWKKGHRQLKGSDKYTMKIEDLVAELIIHDLNVKDSGDYTCLCGDQDTTANLTVNALPILFKEELSNEESTEGETVTLRCILTKPPDHVEWKQGQRALRPSPKYEMRVDGATAELIIHHLEVKDMGEYACVCGEQQTTAVLIVNALPTHFKHGLKNENIKEGDQAILHCELSKPDVTVQWRKNGEVLATSEKHVLRQDGAIAELVVPHVEEEDAGIYTCICGNVETSSTLTVIALPPRFKEDLKNSEAVEGDSITLRCELTKSNASVGWRRGGKALRPNDKYKMRQEGLVTELVISQLELQDAGKYTCVCGDFETTALLTVNAVPPQFEEELRSKEAMEGGSVALSCKLTKPNAVLEWRRGHKTLKSCDKYKINQEDLDAELIINNLDLKDAGEYTCVCGVHQTTASLTVNALPPQFKVELKNKEVNEGESITLHCELTKAKALLEWRKEQSILKQSDKYKMKQDGKVAELLVCNLDLKDAGQYSCACGEQKTTAVLTVNALPIVFIEELRNEIGTEDQDITLRCELNKHKEPVVWKKDNREMKPSDKYIIQRDGGVAQLKILKLNVKDAGSYTCICGDQETTAKLTVQELPALFVEELQHTEEREGQKAMFHCRLTKPNARVEWKKGHETLKPNDKYQLRQEGVIAELTISKLDLKDSGNYTCVCGEEATTATLTVIELPAVFNSDLKNVEVTEGGTATLHCGVTKASALVQWMKGKQALRSSDKYHMNQDGCAIELLICDTDLDDSGQYTCICGDQKTSATLTVNALPVVFKEELKNVEVTECDTATLHCELSKPNVCVEWKKGTHVLSQSQKYSFRQEGLSADLVIHNVEPKDAGEYTCTCGDKKTSAVVAVNVLPVIFTEELKCAEATEGETAILHCELSKPNVPVEWLKGGQVLKSGDRYQMQQSGGKVELLISNLELGDAGVYSCVCGIEKTTSDLKVKALPSVFTKALQNTEAQEDDTVTLRCEVSKPNASVEWRKGSLGLQQGSKYEMRQKERIAELIIHNLRLEDTGEYSCDTGDQETRAYLTVKALPVLFKKPLKDTTVEEGVTVTLRCETTKPNVPIEWRKGSVGLFPCAKYKMVQDGVVAELVVYDAEAEDGDVYTCDTGDQQTTATVKVNVLQFLQPLQNMEAQQGEKAQFRCEISSKKNSVEWRKGAETLQPSSKYEMKEQDGVRELVIHNLELEDAGEFTCVARSKKSSAVLKVKELDVTIVKGLKDVSVFAAEDAVFTCEVSHPDAKDVEWKLQGITLVNNEMNEISLEKGKIHRLKLSSVTQEDTGSVSFRVGPYTSTAELTVKAPLPVFTKNLLDMQVEEDGSVILECELSRPNVPVVWRKGTEQIPAGAKYDIKEAGTVHSLQISNLKPEDSGAYSCDVGNQQTKAKVTVSALPVEITKPLQNEQGEETKSVILRAEISKANAPVQWKKAGVVLQPGSKYEMKQAGHVVELHIHKLQMSDAGEYTCDTGDQKSMANICVKEPEPFIVDHLQNISVEEGEDAIFKCKVSKENAPDVQWYLAGVPLQPNEMNEISVHKGKIHTLTLKKVSTEDTGIVSFRVGQNTTTADLRVTAIALNFTKKLQAVEAMEEGVALLQCELSKVNVPVEWRKGSKIIKHGEQYEISVNGSVHTLRIKDLTLEDSGEYSCCAQSEKTSSQLQVNQLPVTFTQELQNVEPEEGGTAVLQCKVSRPEAHVEWRKGGLVLQPSAKYEMRQSGFVVELLIHNLDLEDCGPYSCSTDAAQTSASVFVQEGNLEIVTGLKNMDVFAGETATFTCKLSKQGTRKAQWWLDGSPLQNSSMNEISVLNGNIHTLTLKNLGTNDSGVVTFKAGSLISSAKLLIKDPTIEVVSPMKDLAIDEDDTAEFICQYSRPAQARWKKNDLDVCADGERIVLEQDWNVAKLTIRSAVPEDSGIYVCEAEGTRVVAMLEVEAKNKVLQELENIDAVEGGEALFGCYLAKPESYNYNWLLDDEPARTSENIEMIYFENGRRHLLLLKNLTPQDSCRVTFIAGEAVTSAFLNVQGWRLEVVKPPVDSEVIAGGQATFSCTLSEAVPVNEVAWYFNGIDIRPDESWAMQVDGNEYKLILKDAQLHHSGEVAFASRDIVASAKISVLALPDPPEEPEIVSKSSRSLTLSWFAPPSDGGSAILGYNVEIKAPGSDWKQCNKETIQTTEYVVDNLVPGEAYRFRISSINKHGAGEPVHLPQTVQLEHPVTIKRPLENQSVKEGESIRLECELSKETRDVKWMKGSETLKPGEKHEFISQGKKQVLIIHNGSSEDQGSYTCVTSSGEKTATTVSIEKQIITEVTSIQEIFGLAQERSKVKLEDEESSQPSLPPEAAQEGDLHLLWEALAKKRRMSREPTLDSISEVPEEEEKRRQKKEADRRSDFSGYTSDDLTKTSEADFSVTSSDDESRAGTPSLVSYLKKAGHSKAGHSVITHGSKVQTMSESKFFKHFEIIEPERKEPPPPQEPEVPDLFQDDDPALDKAAVKIQAAFKGYKARKVIKQQECPLLAETFKDFTVEPGGTVHLECVAISKTDITTRWLKDDKELSDGRHYHIDNYTDGTCSLIITAVETADTGKYTCEASNKFGAVSHSASLVVGSGLPQVPEKPKPSIAKLGSDSETESTSGSDLDDAFRKAGRRLHKIFKSKTSLEMSDVEEELFVSADEGDLPPVDQQTYREDDKYIYIKFEIMSEASIAAKRFKEMFSAMGIPVKIDILDQGLKNIELRIMKVETGTTEQQRMAARHQITLLTSDTAPIFITELQNQEVKDGYPVSFDCVVIGKPMPTVRWFKDGKVIEEDDHYMINEDQEGCHQLIITAVVPKDMGVYRCLAENRMGVSSTKAELRVDLTSSDYDTAEATETSSYFSAQGYLSREQEGLESATEQDQLPQVLEELRDTMVAPGTPLAKFEIKVKGYPRPRVYWFKDGQPIHASDRILITDRKKLHALEILNVTKEDSGEYSTYISNSAGSAYSSARLSVKGPDELQKDKPLEDAGDGEKPVPPRFLERFTNKKVLKGASITLSVKVEGTPPPTITWLKEDSPEDVLWIKPETPGYKLASSNRHHSLILLDVGTEFSGTYTCIATNKVGQSICTASVEIAEAKEAKILKEADKLVKEMLGRTPLSGFEEGREAEPGVIGISVQPPEDSGEVPKPHISLTDVGTEEFFQKLTSHITEMVSAKISQATLRVPGTTGMDSDEETKTPSASPRHGRSRPSSIAVESSSESEDGDSRGEIFDIYMASADYNPIVADKESITLKEGQYVEVLDSAHPLKWLVRTKPTKFSASRQGWVSPAYLDKRLKLSPEWALGEAPEVSGVCVSEDEYKKKLSILLQDLLNTEKEYVKELQFLENHHLHHTENSPDIPENVASQKSTIFRNISDIGNFHSNIFFPELKKCDTDDDIAMSFIKNEDEFNKYIMFLVGRVQAESVVLSDSIQEFYKNYSDERLALSDPSKPPVPPLQHYLERPINRIQRYQVIIKELIRNKARNGKNCALLEQAYAIVSALTRRAENFLHVSLIENYPGTLEALGEPIRQGHFIVWEGAPGARMAWKGHNRHVFLFKNYLIICKPKRDTRTDTYSYVFKNMMKLTNIDINDQIEGDDRAFEVWHEREDSVRKYLLQARTVIIKNSWVKEICGIQERFSMPIWNPPKFIEVLADCTAELGETVKLACRVTGTPKPVVAWYKDGRPVEADPHHIIIEDPDGSCTLILDNMTGADSGQYMCFAASPAGSASTLGKILVQVPPRFVNKLRNAHFVDGEDAQFTCTIDGAPYPQIRWYREGKLLSESAKYQTFTEPRSGVLVLVIKNATNEDLGYYECELGNRLGSARSGAELSPMTPALLAQERRGDQTITIEVTEQDTKVPKKTVIMCGGLHQGLTGASRSGDKASSTEAGRDTRDRLDATPTGISQGSWNKEISGCPVFSRRTQSNGHV</sequence>
<dbReference type="FunFam" id="2.60.40.10:FF:001066">
    <property type="entry name" value="Obscurin-like protein 1 isoform 3"/>
    <property type="match status" value="2"/>
</dbReference>
<feature type="domain" description="Ig-like" evidence="26">
    <location>
        <begin position="4354"/>
        <end position="4437"/>
    </location>
</feature>
<feature type="domain" description="Ig-like" evidence="26">
    <location>
        <begin position="4265"/>
        <end position="4348"/>
    </location>
</feature>
<dbReference type="Pfam" id="PF00612">
    <property type="entry name" value="IQ"/>
    <property type="match status" value="1"/>
</dbReference>
<keyword evidence="19" id="KW-0393">Immunoglobulin domain</keyword>
<feature type="domain" description="Ig-like" evidence="26">
    <location>
        <begin position="5421"/>
        <end position="5505"/>
    </location>
</feature>
<feature type="domain" description="Ig-like" evidence="26">
    <location>
        <begin position="3997"/>
        <end position="4081"/>
    </location>
</feature>
<feature type="domain" description="Ig-like" evidence="26">
    <location>
        <begin position="3909"/>
        <end position="3992"/>
    </location>
</feature>
<feature type="domain" description="Ig-like" evidence="26">
    <location>
        <begin position="4798"/>
        <end position="4882"/>
    </location>
</feature>
<evidence type="ECO:0000256" key="18">
    <source>
        <dbReference type="ARBA" id="ARBA00023242"/>
    </source>
</evidence>
<keyword evidence="28" id="KW-1185">Reference proteome</keyword>
<dbReference type="Pfam" id="PF00621">
    <property type="entry name" value="RhoGEF"/>
    <property type="match status" value="1"/>
</dbReference>
<dbReference type="FunFam" id="2.60.40.10:FF:000747">
    <property type="entry name" value="obscurin isoform X6"/>
    <property type="match status" value="1"/>
</dbReference>
<dbReference type="FunFam" id="2.60.40.10:FF:000421">
    <property type="entry name" value="LOW QUALITY PROTEIN: obscurin"/>
    <property type="match status" value="4"/>
</dbReference>
<dbReference type="InterPro" id="IPR003961">
    <property type="entry name" value="FN3_dom"/>
</dbReference>
<feature type="domain" description="Ig-like" evidence="26">
    <location>
        <begin position="4443"/>
        <end position="4526"/>
    </location>
</feature>
<organism evidence="28 29">
    <name type="scientific">Xenopus tropicalis</name>
    <name type="common">Western clawed frog</name>
    <name type="synonym">Silurana tropicalis</name>
    <dbReference type="NCBI Taxonomy" id="8364"/>
    <lineage>
        <taxon>Eukaryota</taxon>
        <taxon>Metazoa</taxon>
        <taxon>Chordata</taxon>
        <taxon>Craniata</taxon>
        <taxon>Vertebrata</taxon>
        <taxon>Euteleostomi</taxon>
        <taxon>Amphibia</taxon>
        <taxon>Batrachia</taxon>
        <taxon>Anura</taxon>
        <taxon>Pipoidea</taxon>
        <taxon>Pipidae</taxon>
        <taxon>Xenopodinae</taxon>
        <taxon>Xenopus</taxon>
        <taxon>Silurana</taxon>
    </lineage>
</organism>
<feature type="domain" description="Ig-like" evidence="26">
    <location>
        <begin position="2031"/>
        <end position="2118"/>
    </location>
</feature>
<feature type="domain" description="Ig-like" evidence="26">
    <location>
        <begin position="1941"/>
        <end position="2027"/>
    </location>
</feature>
<dbReference type="FunFam" id="2.60.40.10:FF:000502">
    <property type="entry name" value="obscurin-like protein 1 isoform X2"/>
    <property type="match status" value="1"/>
</dbReference>
<comment type="similarity">
    <text evidence="4">Belongs to the protein kinase superfamily. CAMK Ser/Thr protein kinase family.</text>
</comment>
<dbReference type="GO" id="GO:0005516">
    <property type="term" value="F:calmodulin binding"/>
    <property type="evidence" value="ECO:0007669"/>
    <property type="project" value="UniProtKB-KW"/>
</dbReference>
<feature type="domain" description="Ig-like" evidence="26">
    <location>
        <begin position="5690"/>
        <end position="5772"/>
    </location>
</feature>
<proteinExistence type="inferred from homology"/>
<dbReference type="SUPFAM" id="SSF49265">
    <property type="entry name" value="Fibronectin type III"/>
    <property type="match status" value="2"/>
</dbReference>
<evidence type="ECO:0000256" key="12">
    <source>
        <dbReference type="ARBA" id="ARBA00022741"/>
    </source>
</evidence>
<feature type="domain" description="Ig-like" evidence="26">
    <location>
        <begin position="6237"/>
        <end position="6322"/>
    </location>
</feature>
<dbReference type="Gene3D" id="2.30.29.30">
    <property type="entry name" value="Pleckstrin-homology domain (PH domain)/Phosphotyrosine-binding domain (PTB)"/>
    <property type="match status" value="1"/>
</dbReference>
<evidence type="ECO:0000256" key="21">
    <source>
        <dbReference type="ARBA" id="ARBA00048679"/>
    </source>
</evidence>
<dbReference type="FunFam" id="2.60.40.10:FF:000107">
    <property type="entry name" value="Myosin, light chain kinase a"/>
    <property type="match status" value="2"/>
</dbReference>
<dbReference type="InterPro" id="IPR013783">
    <property type="entry name" value="Ig-like_fold"/>
</dbReference>
<dbReference type="InterPro" id="IPR055251">
    <property type="entry name" value="SOS1_NGEF_PH"/>
</dbReference>
<dbReference type="FunFam" id="2.60.40.10:FF:001652">
    <property type="entry name" value="Uncharacterized protein"/>
    <property type="match status" value="3"/>
</dbReference>
<evidence type="ECO:0000256" key="6">
    <source>
        <dbReference type="ARBA" id="ARBA00022490"/>
    </source>
</evidence>
<dbReference type="CDD" id="cd12025">
    <property type="entry name" value="SH3_Obscurin_like"/>
    <property type="match status" value="1"/>
</dbReference>
<feature type="domain" description="Ig-like" evidence="26">
    <location>
        <begin position="1757"/>
        <end position="1843"/>
    </location>
</feature>
<feature type="compositionally biased region" description="Polar residues" evidence="23">
    <location>
        <begin position="7902"/>
        <end position="7915"/>
    </location>
</feature>
<evidence type="ECO:0000259" key="25">
    <source>
        <dbReference type="PROSITE" id="PS50010"/>
    </source>
</evidence>
<comment type="cofactor">
    <cofactor evidence="1">
        <name>Mg(2+)</name>
        <dbReference type="ChEBI" id="CHEBI:18420"/>
    </cofactor>
</comment>
<dbReference type="FunFam" id="2.30.29.30:FF:000197">
    <property type="entry name" value="obscurin isoform X5"/>
    <property type="match status" value="1"/>
</dbReference>
<feature type="region of interest" description="Disordered" evidence="23">
    <location>
        <begin position="7004"/>
        <end position="7029"/>
    </location>
</feature>
<feature type="region of interest" description="Disordered" evidence="23">
    <location>
        <begin position="7902"/>
        <end position="7956"/>
    </location>
</feature>
<dbReference type="InterPro" id="IPR035526">
    <property type="entry name" value="Obscurin_SH3"/>
</dbReference>
<accession>A0A8J1JNW4</accession>
<evidence type="ECO:0000313" key="28">
    <source>
        <dbReference type="Proteomes" id="UP000008143"/>
    </source>
</evidence>
<feature type="domain" description="Ig-like" evidence="26">
    <location>
        <begin position="3194"/>
        <end position="3278"/>
    </location>
</feature>
<dbReference type="GO" id="GO:0005737">
    <property type="term" value="C:cytoplasm"/>
    <property type="evidence" value="ECO:0007669"/>
    <property type="project" value="UniProtKB-SubCell"/>
</dbReference>
<keyword evidence="16" id="KW-0112">Calmodulin-binding</keyword>
<dbReference type="FunFam" id="2.60.40.10:FF:000050">
    <property type="entry name" value="Titin isoform B"/>
    <property type="match status" value="4"/>
</dbReference>
<feature type="domain" description="Ig-like" evidence="26">
    <location>
        <begin position="929"/>
        <end position="1015"/>
    </location>
</feature>
<dbReference type="GO" id="GO:0060298">
    <property type="term" value="P:positive regulation of sarcomere organization"/>
    <property type="evidence" value="ECO:0007669"/>
    <property type="project" value="UniProtKB-ARBA"/>
</dbReference>
<comment type="subcellular location">
    <subcellularLocation>
        <location evidence="3">Cytoplasm</location>
    </subcellularLocation>
    <subcellularLocation>
        <location evidence="2">Nucleus</location>
    </subcellularLocation>
</comment>
<keyword evidence="13" id="KW-0418">Kinase</keyword>
<dbReference type="PROSITE" id="PS50003">
    <property type="entry name" value="PH_DOMAIN"/>
    <property type="match status" value="1"/>
</dbReference>
<dbReference type="SMART" id="SM00233">
    <property type="entry name" value="PH"/>
    <property type="match status" value="1"/>
</dbReference>
<evidence type="ECO:0000313" key="30">
    <source>
        <dbReference type="Xenbase" id="XB-GENE-957361"/>
    </source>
</evidence>
<feature type="compositionally biased region" description="Low complexity" evidence="23">
    <location>
        <begin position="6643"/>
        <end position="6655"/>
    </location>
</feature>
<dbReference type="GeneID" id="101730564"/>
<comment type="catalytic activity">
    <reaction evidence="21">
        <text>L-seryl-[protein] + ATP = O-phospho-L-seryl-[protein] + ADP + H(+)</text>
        <dbReference type="Rhea" id="RHEA:17989"/>
        <dbReference type="Rhea" id="RHEA-COMP:9863"/>
        <dbReference type="Rhea" id="RHEA-COMP:11604"/>
        <dbReference type="ChEBI" id="CHEBI:15378"/>
        <dbReference type="ChEBI" id="CHEBI:29999"/>
        <dbReference type="ChEBI" id="CHEBI:30616"/>
        <dbReference type="ChEBI" id="CHEBI:83421"/>
        <dbReference type="ChEBI" id="CHEBI:456216"/>
        <dbReference type="EC" id="2.7.11.1"/>
    </reaction>
</comment>
<feature type="region of interest" description="Disordered" evidence="23">
    <location>
        <begin position="6348"/>
        <end position="6367"/>
    </location>
</feature>
<evidence type="ECO:0000256" key="22">
    <source>
        <dbReference type="SAM" id="Coils"/>
    </source>
</evidence>
<feature type="domain" description="Ig-like" evidence="26">
    <location>
        <begin position="7768"/>
        <end position="7858"/>
    </location>
</feature>
<feature type="domain" description="Ig-like" evidence="26">
    <location>
        <begin position="112"/>
        <end position="205"/>
    </location>
</feature>
<feature type="domain" description="Ig-like" evidence="26">
    <location>
        <begin position="1849"/>
        <end position="1935"/>
    </location>
</feature>
<dbReference type="PANTHER" id="PTHR35971">
    <property type="entry name" value="SI:DKEY-31G6.6"/>
    <property type="match status" value="1"/>
</dbReference>
<feature type="domain" description="Ig-like" evidence="26">
    <location>
        <begin position="1481"/>
        <end position="1567"/>
    </location>
</feature>
<feature type="domain" description="Ig-like" evidence="26">
    <location>
        <begin position="3819"/>
        <end position="3903"/>
    </location>
</feature>
<feature type="domain" description="Ig-like" evidence="26">
    <location>
        <begin position="6783"/>
        <end position="6872"/>
    </location>
</feature>
<evidence type="ECO:0000256" key="4">
    <source>
        <dbReference type="ARBA" id="ARBA00006692"/>
    </source>
</evidence>
<feature type="domain" description="Ig-like" evidence="26">
    <location>
        <begin position="1573"/>
        <end position="1659"/>
    </location>
</feature>
<feature type="domain" description="Fibronectin type-III" evidence="27">
    <location>
        <begin position="561"/>
        <end position="657"/>
    </location>
</feature>
<keyword evidence="7" id="KW-0723">Serine/threonine-protein kinase</keyword>
<dbReference type="Pfam" id="PF22697">
    <property type="entry name" value="SOS1_NGEF_PH"/>
    <property type="match status" value="1"/>
</dbReference>
<dbReference type="FunFam" id="2.60.40.10:FF:000211">
    <property type="entry name" value="Obscurin-like protein 1"/>
    <property type="match status" value="3"/>
</dbReference>
<keyword evidence="22" id="KW-0175">Coiled coil</keyword>
<feature type="compositionally biased region" description="Basic and acidic residues" evidence="23">
    <location>
        <begin position="7916"/>
        <end position="7925"/>
    </location>
</feature>
<dbReference type="CDD" id="cd00096">
    <property type="entry name" value="Ig"/>
    <property type="match status" value="17"/>
</dbReference>
<dbReference type="GO" id="GO:0004674">
    <property type="term" value="F:protein serine/threonine kinase activity"/>
    <property type="evidence" value="ECO:0007669"/>
    <property type="project" value="UniProtKB-KW"/>
</dbReference>
<evidence type="ECO:0000256" key="7">
    <source>
        <dbReference type="ARBA" id="ARBA00022527"/>
    </source>
</evidence>
<dbReference type="GO" id="GO:0045989">
    <property type="term" value="P:positive regulation of striated muscle contraction"/>
    <property type="evidence" value="ECO:0007669"/>
    <property type="project" value="UniProtKB-ARBA"/>
</dbReference>
<feature type="domain" description="Ig-like" evidence="26">
    <location>
        <begin position="4976"/>
        <end position="5060"/>
    </location>
</feature>
<feature type="domain" description="Ig-like" evidence="26">
    <location>
        <begin position="2837"/>
        <end position="2921"/>
    </location>
</feature>
<feature type="domain" description="Ig-like" evidence="26">
    <location>
        <begin position="4709"/>
        <end position="4793"/>
    </location>
</feature>
<feature type="region of interest" description="Disordered" evidence="23">
    <location>
        <begin position="6382"/>
        <end position="6421"/>
    </location>
</feature>
<feature type="domain" description="Ig-like" evidence="26">
    <location>
        <begin position="4086"/>
        <end position="4158"/>
    </location>
</feature>
<dbReference type="CDD" id="cd20971">
    <property type="entry name" value="IgI_1_Titin-A168_like"/>
    <property type="match status" value="1"/>
</dbReference>
<evidence type="ECO:0000256" key="1">
    <source>
        <dbReference type="ARBA" id="ARBA00001946"/>
    </source>
</evidence>
<feature type="compositionally biased region" description="Basic and acidic residues" evidence="23">
    <location>
        <begin position="7007"/>
        <end position="7029"/>
    </location>
</feature>
<feature type="domain" description="Ig-like" evidence="26">
    <location>
        <begin position="5150"/>
        <end position="5241"/>
    </location>
</feature>
<feature type="domain" description="Fibronectin type-III" evidence="27">
    <location>
        <begin position="6143"/>
        <end position="6237"/>
    </location>
</feature>
<dbReference type="InterPro" id="IPR001849">
    <property type="entry name" value="PH_domain"/>
</dbReference>
<keyword evidence="17" id="KW-1015">Disulfide bond</keyword>
<dbReference type="AGR" id="Xenbase:XB-GENE-957361"/>
<evidence type="ECO:0000256" key="5">
    <source>
        <dbReference type="ARBA" id="ARBA00012513"/>
    </source>
</evidence>
<evidence type="ECO:0000259" key="26">
    <source>
        <dbReference type="PROSITE" id="PS50835"/>
    </source>
</evidence>
<dbReference type="SUPFAM" id="SSF50729">
    <property type="entry name" value="PH domain-like"/>
    <property type="match status" value="1"/>
</dbReference>
<dbReference type="FunFam" id="2.60.40.10:FF:000954">
    <property type="entry name" value="Obscurin, cytoskeletal calmodulin and titin-interacting RhoGEF"/>
    <property type="match status" value="1"/>
</dbReference>
<dbReference type="SUPFAM" id="SSF48065">
    <property type="entry name" value="DBL homology domain (DH-domain)"/>
    <property type="match status" value="1"/>
</dbReference>
<feature type="domain" description="Ig-like" evidence="26">
    <location>
        <begin position="4620"/>
        <end position="4704"/>
    </location>
</feature>
<dbReference type="SMART" id="SM00409">
    <property type="entry name" value="IG"/>
    <property type="match status" value="73"/>
</dbReference>
<feature type="region of interest" description="Disordered" evidence="23">
    <location>
        <begin position="7151"/>
        <end position="7179"/>
    </location>
</feature>
<evidence type="ECO:0000313" key="29">
    <source>
        <dbReference type="RefSeq" id="XP_031759574.1"/>
    </source>
</evidence>
<dbReference type="SUPFAM" id="SSF48726">
    <property type="entry name" value="Immunoglobulin"/>
    <property type="match status" value="73"/>
</dbReference>
<dbReference type="PROSITE" id="PS50010">
    <property type="entry name" value="DH_2"/>
    <property type="match status" value="1"/>
</dbReference>
<dbReference type="InterPro" id="IPR000219">
    <property type="entry name" value="DH_dom"/>
</dbReference>
<keyword evidence="10" id="KW-0479">Metal-binding</keyword>
<dbReference type="PANTHER" id="PTHR35971:SF4">
    <property type="entry name" value="OBSCURIN"/>
    <property type="match status" value="1"/>
</dbReference>
<dbReference type="FunFam" id="2.60.40.10:FF:000599">
    <property type="entry name" value="obscurin isoform X3"/>
    <property type="match status" value="1"/>
</dbReference>
<feature type="compositionally biased region" description="Polar residues" evidence="23">
    <location>
        <begin position="7929"/>
        <end position="7938"/>
    </location>
</feature>
<feature type="domain" description="Ig-like" evidence="26">
    <location>
        <begin position="2479"/>
        <end position="2564"/>
    </location>
</feature>
<dbReference type="InterPro" id="IPR035899">
    <property type="entry name" value="DBL_dom_sf"/>
</dbReference>
<keyword evidence="12" id="KW-0547">Nucleotide-binding</keyword>
<name>A0A8J1JNW4_XENTR</name>
<evidence type="ECO:0000256" key="19">
    <source>
        <dbReference type="ARBA" id="ARBA00023319"/>
    </source>
</evidence>
<dbReference type="InterPro" id="IPR003599">
    <property type="entry name" value="Ig_sub"/>
</dbReference>
<evidence type="ECO:0000259" key="24">
    <source>
        <dbReference type="PROSITE" id="PS50003"/>
    </source>
</evidence>
<dbReference type="FunFam" id="2.60.40.10:FF:000425">
    <property type="entry name" value="Myosin light chain kinase"/>
    <property type="match status" value="1"/>
</dbReference>
<feature type="domain" description="Ig-like" evidence="26">
    <location>
        <begin position="2211"/>
        <end position="2386"/>
    </location>
</feature>
<dbReference type="FunFam" id="2.60.40.10:FF:000228">
    <property type="entry name" value="obscurin isoform X4"/>
    <property type="match status" value="17"/>
</dbReference>
<feature type="region of interest" description="Disordered" evidence="23">
    <location>
        <begin position="7210"/>
        <end position="7257"/>
    </location>
</feature>
<feature type="domain" description="Ig-like" evidence="26">
    <location>
        <begin position="5511"/>
        <end position="5687"/>
    </location>
</feature>
<feature type="domain" description="Ig-like" evidence="26">
    <location>
        <begin position="7029"/>
        <end position="7125"/>
    </location>
</feature>
<feature type="domain" description="Ig-like" evidence="26">
    <location>
        <begin position="6535"/>
        <end position="6624"/>
    </location>
</feature>
<feature type="domain" description="Ig-like" evidence="26">
    <location>
        <begin position="1389"/>
        <end position="1475"/>
    </location>
</feature>
<evidence type="ECO:0000256" key="17">
    <source>
        <dbReference type="ARBA" id="ARBA00023157"/>
    </source>
</evidence>
<feature type="domain" description="Ig-like" evidence="26">
    <location>
        <begin position="746"/>
        <end position="833"/>
    </location>
</feature>
<dbReference type="CDD" id="cd00063">
    <property type="entry name" value="FN3"/>
    <property type="match status" value="2"/>
</dbReference>
<dbReference type="Xenbase" id="XB-GENE-957361">
    <property type="gene designation" value="obscn"/>
</dbReference>
<dbReference type="InterPro" id="IPR013098">
    <property type="entry name" value="Ig_I-set"/>
</dbReference>
<feature type="domain" description="Ig-like" evidence="26">
    <location>
        <begin position="1665"/>
        <end position="1751"/>
    </location>
</feature>
<dbReference type="GO" id="GO:0005085">
    <property type="term" value="F:guanyl-nucleotide exchange factor activity"/>
    <property type="evidence" value="ECO:0007669"/>
    <property type="project" value="InterPro"/>
</dbReference>
<evidence type="ECO:0000256" key="14">
    <source>
        <dbReference type="ARBA" id="ARBA00022840"/>
    </source>
</evidence>
<dbReference type="FunFam" id="2.60.40.10:FF:000380">
    <property type="entry name" value="obscurin isoform X3"/>
    <property type="match status" value="1"/>
</dbReference>
<feature type="domain" description="Ig-like" evidence="26">
    <location>
        <begin position="2658"/>
        <end position="2749"/>
    </location>
</feature>
<feature type="region of interest" description="Disordered" evidence="23">
    <location>
        <begin position="6628"/>
        <end position="6658"/>
    </location>
</feature>
<reference evidence="29" key="1">
    <citation type="submission" date="2025-08" db="UniProtKB">
        <authorList>
            <consortium name="RefSeq"/>
        </authorList>
    </citation>
    <scope>IDENTIFICATION</scope>
    <source>
        <strain evidence="29">Nigerian</strain>
        <tissue evidence="29">Liver and blood</tissue>
    </source>
</reference>
<dbReference type="FunFam" id="2.60.40.10:FF:000965">
    <property type="entry name" value="Obscurin, cytoskeletal calmodulin and titin-interacting RhoGEF"/>
    <property type="match status" value="1"/>
</dbReference>
<evidence type="ECO:0000256" key="13">
    <source>
        <dbReference type="ARBA" id="ARBA00022777"/>
    </source>
</evidence>
<dbReference type="InterPro" id="IPR000048">
    <property type="entry name" value="IQ_motif_EF-hand-BS"/>
</dbReference>
<feature type="domain" description="Ig-like" evidence="26">
    <location>
        <begin position="6915"/>
        <end position="7004"/>
    </location>
</feature>
<dbReference type="CDD" id="cd23767">
    <property type="entry name" value="IQCD"/>
    <property type="match status" value="1"/>
</dbReference>
<dbReference type="FunFam" id="2.60.40.10:FF:000707">
    <property type="entry name" value="Obscurin, cytoskeletal calmodulin and titin-interacting RhoGEF"/>
    <property type="match status" value="2"/>
</dbReference>
<dbReference type="Pfam" id="PF00041">
    <property type="entry name" value="fn3"/>
    <property type="match status" value="2"/>
</dbReference>
<dbReference type="Gene3D" id="1.20.900.10">
    <property type="entry name" value="Dbl homology (DH) domain"/>
    <property type="match status" value="1"/>
</dbReference>
<dbReference type="GO" id="GO:0046872">
    <property type="term" value="F:metal ion binding"/>
    <property type="evidence" value="ECO:0007669"/>
    <property type="project" value="UniProtKB-KW"/>
</dbReference>
<dbReference type="FunFam" id="2.60.40.10:FF:000523">
    <property type="entry name" value="obscurin isoform X4"/>
    <property type="match status" value="1"/>
</dbReference>
<feature type="domain" description="Ig-like" evidence="26">
    <location>
        <begin position="3463"/>
        <end position="3547"/>
    </location>
</feature>
<evidence type="ECO:0000256" key="2">
    <source>
        <dbReference type="ARBA" id="ARBA00004123"/>
    </source>
</evidence>